<comment type="caution">
    <text evidence="2">The sequence shown here is derived from an EMBL/GenBank/DDBJ whole genome shotgun (WGS) entry which is preliminary data.</text>
</comment>
<dbReference type="OrthoDB" id="26401at2759"/>
<organism evidence="2 3">
    <name type="scientific">Gracilariopsis chorda</name>
    <dbReference type="NCBI Taxonomy" id="448386"/>
    <lineage>
        <taxon>Eukaryota</taxon>
        <taxon>Rhodophyta</taxon>
        <taxon>Florideophyceae</taxon>
        <taxon>Rhodymeniophycidae</taxon>
        <taxon>Gracilariales</taxon>
        <taxon>Gracilariaceae</taxon>
        <taxon>Gracilariopsis</taxon>
    </lineage>
</organism>
<feature type="domain" description="Anaphase-promoting complex subunit 1 C-terminal" evidence="1">
    <location>
        <begin position="6"/>
        <end position="169"/>
    </location>
</feature>
<dbReference type="Proteomes" id="UP000247409">
    <property type="component" value="Unassembled WGS sequence"/>
</dbReference>
<keyword evidence="3" id="KW-1185">Reference proteome</keyword>
<dbReference type="AlphaFoldDB" id="A0A2V3ICM7"/>
<name>A0A2V3ICM7_9FLOR</name>
<dbReference type="InterPro" id="IPR041221">
    <property type="entry name" value="APC1_C"/>
</dbReference>
<evidence type="ECO:0000313" key="3">
    <source>
        <dbReference type="Proteomes" id="UP000247409"/>
    </source>
</evidence>
<accession>A0A2V3ICM7</accession>
<dbReference type="EMBL" id="NBIV01000427">
    <property type="protein sequence ID" value="PXF39821.1"/>
    <property type="molecule type" value="Genomic_DNA"/>
</dbReference>
<protein>
    <recommendedName>
        <fullName evidence="1">Anaphase-promoting complex subunit 1 C-terminal domain-containing protein</fullName>
    </recommendedName>
</protein>
<evidence type="ECO:0000313" key="2">
    <source>
        <dbReference type="EMBL" id="PXF39821.1"/>
    </source>
</evidence>
<evidence type="ECO:0000259" key="1">
    <source>
        <dbReference type="Pfam" id="PF18122"/>
    </source>
</evidence>
<reference evidence="2 3" key="1">
    <citation type="journal article" date="2018" name="Mol. Biol. Evol.">
        <title>Analysis of the draft genome of the red seaweed Gracilariopsis chorda provides insights into genome size evolution in Rhodophyta.</title>
        <authorList>
            <person name="Lee J."/>
            <person name="Yang E.C."/>
            <person name="Graf L."/>
            <person name="Yang J.H."/>
            <person name="Qiu H."/>
            <person name="Zel Zion U."/>
            <person name="Chan C.X."/>
            <person name="Stephens T.G."/>
            <person name="Weber A.P.M."/>
            <person name="Boo G.H."/>
            <person name="Boo S.M."/>
            <person name="Kim K.M."/>
            <person name="Shin Y."/>
            <person name="Jung M."/>
            <person name="Lee S.J."/>
            <person name="Yim H.S."/>
            <person name="Lee J.H."/>
            <person name="Bhattacharya D."/>
            <person name="Yoon H.S."/>
        </authorList>
    </citation>
    <scope>NUCLEOTIDE SEQUENCE [LARGE SCALE GENOMIC DNA]</scope>
    <source>
        <strain evidence="2 3">SKKU-2015</strain>
        <tissue evidence="2">Whole body</tissue>
    </source>
</reference>
<proteinExistence type="predicted"/>
<dbReference type="Pfam" id="PF18122">
    <property type="entry name" value="APC1_C"/>
    <property type="match status" value="1"/>
</dbReference>
<sequence>MKDEKLVKAFSINPDVLAFVKCLCDPNARNVIHDTQSSRLFHPTACSDLLLECLSHDKPEALKLYSDAARALEGLERRQLRPSDIGGLVLANAYIDIREAHATSMLKSSHIASILRQAKKIVSRTYPKSKLLDYLKSGGKEWPRPTDDANADYDWTYDFACALRLDRIPQVSQMSRLSSLLRTVSTTHERHKVWLLFSNADFTMYSENAIEAVISAIDTKLL</sequence>
<gene>
    <name evidence="2" type="ORF">BWQ96_10462</name>
</gene>